<dbReference type="AlphaFoldDB" id="R0KV82"/>
<proteinExistence type="predicted"/>
<evidence type="ECO:0000313" key="3">
    <source>
        <dbReference type="EMBL" id="EOA93054.1"/>
    </source>
</evidence>
<gene>
    <name evidence="3" type="ORF">Anapl_18503</name>
</gene>
<keyword evidence="2" id="KW-0472">Membrane</keyword>
<evidence type="ECO:0000256" key="1">
    <source>
        <dbReference type="SAM" id="MobiDB-lite"/>
    </source>
</evidence>
<reference evidence="4" key="1">
    <citation type="journal article" date="2013" name="Nat. Genet.">
        <title>The duck genome and transcriptome provide insight into an avian influenza virus reservoir species.</title>
        <authorList>
            <person name="Huang Y."/>
            <person name="Li Y."/>
            <person name="Burt D.W."/>
            <person name="Chen H."/>
            <person name="Zhang Y."/>
            <person name="Qian W."/>
            <person name="Kim H."/>
            <person name="Gan S."/>
            <person name="Zhao Y."/>
            <person name="Li J."/>
            <person name="Yi K."/>
            <person name="Feng H."/>
            <person name="Zhu P."/>
            <person name="Li B."/>
            <person name="Liu Q."/>
            <person name="Fairley S."/>
            <person name="Magor K.E."/>
            <person name="Du Z."/>
            <person name="Hu X."/>
            <person name="Goodman L."/>
            <person name="Tafer H."/>
            <person name="Vignal A."/>
            <person name="Lee T."/>
            <person name="Kim K.W."/>
            <person name="Sheng Z."/>
            <person name="An Y."/>
            <person name="Searle S."/>
            <person name="Herrero J."/>
            <person name="Groenen M.A."/>
            <person name="Crooijmans R.P."/>
            <person name="Faraut T."/>
            <person name="Cai Q."/>
            <person name="Webster R.G."/>
            <person name="Aldridge J.R."/>
            <person name="Warren W.C."/>
            <person name="Bartschat S."/>
            <person name="Kehr S."/>
            <person name="Marz M."/>
            <person name="Stadler P.F."/>
            <person name="Smith J."/>
            <person name="Kraus R.H."/>
            <person name="Zhao Y."/>
            <person name="Ren L."/>
            <person name="Fei J."/>
            <person name="Morisson M."/>
            <person name="Kaiser P."/>
            <person name="Griffin D.K."/>
            <person name="Rao M."/>
            <person name="Pitel F."/>
            <person name="Wang J."/>
            <person name="Li N."/>
        </authorList>
    </citation>
    <scope>NUCLEOTIDE SEQUENCE [LARGE SCALE GENOMIC DNA]</scope>
</reference>
<evidence type="ECO:0000256" key="2">
    <source>
        <dbReference type="SAM" id="Phobius"/>
    </source>
</evidence>
<name>R0KV82_ANAPL</name>
<feature type="region of interest" description="Disordered" evidence="1">
    <location>
        <begin position="327"/>
        <end position="355"/>
    </location>
</feature>
<keyword evidence="2" id="KW-0812">Transmembrane</keyword>
<sequence>MGRARDNRLKRGTEIFLLAQQGANPNPHNTTTFTSEFYQKKALQKVEKSLTADHTICGHNLANSTMVPSYTGNHLRTKHEPQPDRLRLDRRRLRLDGHFWYFQDGLSPLIVMPKGTAIRVEMFNVIEVRTPVDQLGGHLTTIINRGEPAASRGVLQPQALAISHQNYHSGLEAPCKQPTGTFHTAAGRAREEGIQSSLGRGTPHLEAGGSWKQAAKFKMIFARYPLEAGLYAAISGCFLIKFVLFWSFGKYNILQVTNTVLGNYVTVRRLSYKIKRKLQHSSECDHEKDLPGFNQPTSCQLLQLEMNDGWLHSSALFRALAYKKEEHSADPTNHPSGEPQHLPIRQEFEGQLSIN</sequence>
<accession>R0KV82</accession>
<keyword evidence="2" id="KW-1133">Transmembrane helix</keyword>
<feature type="transmembrane region" description="Helical" evidence="2">
    <location>
        <begin position="228"/>
        <end position="248"/>
    </location>
</feature>
<evidence type="ECO:0000313" key="4">
    <source>
        <dbReference type="Proteomes" id="UP000296049"/>
    </source>
</evidence>
<organism evidence="3 4">
    <name type="scientific">Anas platyrhynchos</name>
    <name type="common">Mallard</name>
    <name type="synonym">Anas boschas</name>
    <dbReference type="NCBI Taxonomy" id="8839"/>
    <lineage>
        <taxon>Eukaryota</taxon>
        <taxon>Metazoa</taxon>
        <taxon>Chordata</taxon>
        <taxon>Craniata</taxon>
        <taxon>Vertebrata</taxon>
        <taxon>Euteleostomi</taxon>
        <taxon>Archelosauria</taxon>
        <taxon>Archosauria</taxon>
        <taxon>Dinosauria</taxon>
        <taxon>Saurischia</taxon>
        <taxon>Theropoda</taxon>
        <taxon>Coelurosauria</taxon>
        <taxon>Aves</taxon>
        <taxon>Neognathae</taxon>
        <taxon>Galloanserae</taxon>
        <taxon>Anseriformes</taxon>
        <taxon>Anatidae</taxon>
        <taxon>Anatinae</taxon>
        <taxon>Anas</taxon>
    </lineage>
</organism>
<keyword evidence="4" id="KW-1185">Reference proteome</keyword>
<protein>
    <submittedName>
        <fullName evidence="3">Uncharacterized protein</fullName>
    </submittedName>
</protein>
<dbReference type="Proteomes" id="UP000296049">
    <property type="component" value="Unassembled WGS sequence"/>
</dbReference>
<dbReference type="EMBL" id="KB749853">
    <property type="protein sequence ID" value="EOA93054.1"/>
    <property type="molecule type" value="Genomic_DNA"/>
</dbReference>